<organism evidence="1 2">
    <name type="scientific">Physcomitrium patens</name>
    <name type="common">Spreading-leaved earth moss</name>
    <name type="synonym">Physcomitrella patens</name>
    <dbReference type="NCBI Taxonomy" id="3218"/>
    <lineage>
        <taxon>Eukaryota</taxon>
        <taxon>Viridiplantae</taxon>
        <taxon>Streptophyta</taxon>
        <taxon>Embryophyta</taxon>
        <taxon>Bryophyta</taxon>
        <taxon>Bryophytina</taxon>
        <taxon>Bryopsida</taxon>
        <taxon>Funariidae</taxon>
        <taxon>Funariales</taxon>
        <taxon>Funariaceae</taxon>
        <taxon>Physcomitrium</taxon>
    </lineage>
</organism>
<dbReference type="Proteomes" id="UP000006727">
    <property type="component" value="Chromosome 9"/>
</dbReference>
<evidence type="ECO:0000313" key="1">
    <source>
        <dbReference type="EnsemblPlants" id="Pp3c9_3680V3.3"/>
    </source>
</evidence>
<evidence type="ECO:0000313" key="2">
    <source>
        <dbReference type="Proteomes" id="UP000006727"/>
    </source>
</evidence>
<dbReference type="PANTHER" id="PTHR35830">
    <property type="entry name" value="OS05G0299200 PROTEIN"/>
    <property type="match status" value="1"/>
</dbReference>
<dbReference type="AlphaFoldDB" id="A9TEF0"/>
<dbReference type="HOGENOM" id="CLU_861644_0_0_1"/>
<keyword evidence="2" id="KW-1185">Reference proteome</keyword>
<dbReference type="Gramene" id="Pp3c9_3680V3.3">
    <property type="protein sequence ID" value="Pp3c9_3680V3.3"/>
    <property type="gene ID" value="Pp3c9_3680"/>
</dbReference>
<dbReference type="InParanoid" id="A9TEF0"/>
<reference evidence="1 2" key="2">
    <citation type="journal article" date="2018" name="Plant J.">
        <title>The Physcomitrella patens chromosome-scale assembly reveals moss genome structure and evolution.</title>
        <authorList>
            <person name="Lang D."/>
            <person name="Ullrich K.K."/>
            <person name="Murat F."/>
            <person name="Fuchs J."/>
            <person name="Jenkins J."/>
            <person name="Haas F.B."/>
            <person name="Piednoel M."/>
            <person name="Gundlach H."/>
            <person name="Van Bel M."/>
            <person name="Meyberg R."/>
            <person name="Vives C."/>
            <person name="Morata J."/>
            <person name="Symeonidi A."/>
            <person name="Hiss M."/>
            <person name="Muchero W."/>
            <person name="Kamisugi Y."/>
            <person name="Saleh O."/>
            <person name="Blanc G."/>
            <person name="Decker E.L."/>
            <person name="van Gessel N."/>
            <person name="Grimwood J."/>
            <person name="Hayes R.D."/>
            <person name="Graham S.W."/>
            <person name="Gunter L.E."/>
            <person name="McDaniel S.F."/>
            <person name="Hoernstein S.N.W."/>
            <person name="Larsson A."/>
            <person name="Li F.W."/>
            <person name="Perroud P.F."/>
            <person name="Phillips J."/>
            <person name="Ranjan P."/>
            <person name="Rokshar D.S."/>
            <person name="Rothfels C.J."/>
            <person name="Schneider L."/>
            <person name="Shu S."/>
            <person name="Stevenson D.W."/>
            <person name="Thummler F."/>
            <person name="Tillich M."/>
            <person name="Villarreal Aguilar J.C."/>
            <person name="Widiez T."/>
            <person name="Wong G.K."/>
            <person name="Wymore A."/>
            <person name="Zhang Y."/>
            <person name="Zimmer A.D."/>
            <person name="Quatrano R.S."/>
            <person name="Mayer K.F.X."/>
            <person name="Goodstein D."/>
            <person name="Casacuberta J.M."/>
            <person name="Vandepoele K."/>
            <person name="Reski R."/>
            <person name="Cuming A.C."/>
            <person name="Tuskan G.A."/>
            <person name="Maumus F."/>
            <person name="Salse J."/>
            <person name="Schmutz J."/>
            <person name="Rensing S.A."/>
        </authorList>
    </citation>
    <scope>NUCLEOTIDE SEQUENCE [LARGE SCALE GENOMIC DNA]</scope>
    <source>
        <strain evidence="1 2">cv. Gransden 2004</strain>
    </source>
</reference>
<accession>A9TEF0</accession>
<reference evidence="1 2" key="1">
    <citation type="journal article" date="2008" name="Science">
        <title>The Physcomitrella genome reveals evolutionary insights into the conquest of land by plants.</title>
        <authorList>
            <person name="Rensing S."/>
            <person name="Lang D."/>
            <person name="Zimmer A."/>
            <person name="Terry A."/>
            <person name="Salamov A."/>
            <person name="Shapiro H."/>
            <person name="Nishiyama T."/>
            <person name="Perroud P.-F."/>
            <person name="Lindquist E."/>
            <person name="Kamisugi Y."/>
            <person name="Tanahashi T."/>
            <person name="Sakakibara K."/>
            <person name="Fujita T."/>
            <person name="Oishi K."/>
            <person name="Shin-I T."/>
            <person name="Kuroki Y."/>
            <person name="Toyoda A."/>
            <person name="Suzuki Y."/>
            <person name="Hashimoto A."/>
            <person name="Yamaguchi K."/>
            <person name="Sugano A."/>
            <person name="Kohara Y."/>
            <person name="Fujiyama A."/>
            <person name="Anterola A."/>
            <person name="Aoki S."/>
            <person name="Ashton N."/>
            <person name="Barbazuk W.B."/>
            <person name="Barker E."/>
            <person name="Bennetzen J."/>
            <person name="Bezanilla M."/>
            <person name="Blankenship R."/>
            <person name="Cho S.H."/>
            <person name="Dutcher S."/>
            <person name="Estelle M."/>
            <person name="Fawcett J.A."/>
            <person name="Gundlach H."/>
            <person name="Hanada K."/>
            <person name="Heyl A."/>
            <person name="Hicks K.A."/>
            <person name="Hugh J."/>
            <person name="Lohr M."/>
            <person name="Mayer K."/>
            <person name="Melkozernov A."/>
            <person name="Murata T."/>
            <person name="Nelson D."/>
            <person name="Pils B."/>
            <person name="Prigge M."/>
            <person name="Reiss B."/>
            <person name="Renner T."/>
            <person name="Rombauts S."/>
            <person name="Rushton P."/>
            <person name="Sanderfoot A."/>
            <person name="Schween G."/>
            <person name="Shiu S.-H."/>
            <person name="Stueber K."/>
            <person name="Theodoulou F.L."/>
            <person name="Tu H."/>
            <person name="Van de Peer Y."/>
            <person name="Verrier P.J."/>
            <person name="Waters E."/>
            <person name="Wood A."/>
            <person name="Yang L."/>
            <person name="Cove D."/>
            <person name="Cuming A."/>
            <person name="Hasebe M."/>
            <person name="Lucas S."/>
            <person name="Mishler D.B."/>
            <person name="Reski R."/>
            <person name="Grigoriev I."/>
            <person name="Quatrano R.S."/>
            <person name="Boore J.L."/>
        </authorList>
    </citation>
    <scope>NUCLEOTIDE SEQUENCE [LARGE SCALE GENOMIC DNA]</scope>
    <source>
        <strain evidence="1 2">cv. Gransden 2004</strain>
    </source>
</reference>
<dbReference type="GeneID" id="112286926"/>
<name>A9TEF0_PHYPA</name>
<dbReference type="PANTHER" id="PTHR35830:SF1">
    <property type="entry name" value="OS05G0299200 PROTEIN"/>
    <property type="match status" value="1"/>
</dbReference>
<reference evidence="1" key="3">
    <citation type="submission" date="2020-12" db="UniProtKB">
        <authorList>
            <consortium name="EnsemblPlants"/>
        </authorList>
    </citation>
    <scope>IDENTIFICATION</scope>
</reference>
<protein>
    <submittedName>
        <fullName evidence="1">Uncharacterized protein</fullName>
    </submittedName>
</protein>
<dbReference type="EMBL" id="ABEU02000009">
    <property type="status" value="NOT_ANNOTATED_CDS"/>
    <property type="molecule type" value="Genomic_DNA"/>
</dbReference>
<proteinExistence type="predicted"/>
<dbReference type="EnsemblPlants" id="Pp3c9_3680V3.3">
    <property type="protein sequence ID" value="Pp3c9_3680V3.3"/>
    <property type="gene ID" value="Pp3c9_3680"/>
</dbReference>
<dbReference type="RefSeq" id="XP_024385106.1">
    <property type="nucleotide sequence ID" value="XM_024529338.2"/>
</dbReference>
<dbReference type="OrthoDB" id="1898167at2759"/>
<gene>
    <name evidence="1" type="primary">LOC112286926</name>
</gene>
<sequence>MMLHGMCSAVAYGFAEKFRDVQAFLDVCEKSWVRGHSGSGVAFTGVDSMSEFRCLRVRKKSESLRINSSPSNSSHSTGGDIPVAILCLWGRKHDSRQNTLGSLAGVKKQRGDEKVEITLNLEVLKHQAGKTVVNTKRALVSSARMARQVGVTFMEEGNQAWNELRTSVTVQNDNCVVIAVKRSTIEFTGRTLLWTIMIVVFARLFLTLARQFKWHRDEGFNWPRTVRDRSLGEKEVVVNKERQLFQKAQRRTSQGFSHVDFVKVPCLEKEPSSSGVGAEVPTFRTKRESQIPPWWPDPEPAPTLPTEKYAQAQGETNSVLNDMLEKKMNGVDFELGNIIKLRELCRDFGTQISLDTARIRDVFYGTAIALVHDACMRNSELPSEGVDKFVAGLAGNIGLAAEEAAIIVISSVAAQTRASFLQTWDLFRRGEIVALHKELEGLVRVHSCTCPPENCPEMEIAARDLAHLSLEDRRSLLDMYIFAGGRNTDWIAKEGLNLVKHT</sequence>